<protein>
    <submittedName>
        <fullName evidence="1">Membrane protein</fullName>
    </submittedName>
</protein>
<reference evidence="2" key="1">
    <citation type="journal article" date="2019" name="Int. J. Syst. Evol. Microbiol.">
        <title>The Global Catalogue of Microorganisms (GCM) 10K type strain sequencing project: providing services to taxonomists for standard genome sequencing and annotation.</title>
        <authorList>
            <consortium name="The Broad Institute Genomics Platform"/>
            <consortium name="The Broad Institute Genome Sequencing Center for Infectious Disease"/>
            <person name="Wu L."/>
            <person name="Ma J."/>
        </authorList>
    </citation>
    <scope>NUCLEOTIDE SEQUENCE [LARGE SCALE GENOMIC DNA]</scope>
    <source>
        <strain evidence="2">KCTC 12708</strain>
    </source>
</reference>
<evidence type="ECO:0000313" key="1">
    <source>
        <dbReference type="EMBL" id="GGZ57895.1"/>
    </source>
</evidence>
<dbReference type="SUPFAM" id="SSF49464">
    <property type="entry name" value="Carboxypeptidase regulatory domain-like"/>
    <property type="match status" value="1"/>
</dbReference>
<keyword evidence="2" id="KW-1185">Reference proteome</keyword>
<gene>
    <name evidence="1" type="ORF">GCM10008088_19280</name>
</gene>
<evidence type="ECO:0000313" key="2">
    <source>
        <dbReference type="Proteomes" id="UP000615593"/>
    </source>
</evidence>
<comment type="caution">
    <text evidence="1">The sequence shown here is derived from an EMBL/GenBank/DDBJ whole genome shotgun (WGS) entry which is preliminary data.</text>
</comment>
<proteinExistence type="predicted"/>
<name>A0ABQ3BUD8_9FLAO</name>
<dbReference type="Proteomes" id="UP000615593">
    <property type="component" value="Unassembled WGS sequence"/>
</dbReference>
<dbReference type="Pfam" id="PF13715">
    <property type="entry name" value="CarbopepD_reg_2"/>
    <property type="match status" value="1"/>
</dbReference>
<accession>A0ABQ3BUD8</accession>
<dbReference type="EMBL" id="BMWY01000005">
    <property type="protein sequence ID" value="GGZ57895.1"/>
    <property type="molecule type" value="Genomic_DNA"/>
</dbReference>
<organism evidence="1 2">
    <name type="scientific">Mesonia mobilis</name>
    <dbReference type="NCBI Taxonomy" id="369791"/>
    <lineage>
        <taxon>Bacteria</taxon>
        <taxon>Pseudomonadati</taxon>
        <taxon>Bacteroidota</taxon>
        <taxon>Flavobacteriia</taxon>
        <taxon>Flavobacteriales</taxon>
        <taxon>Flavobacteriaceae</taxon>
        <taxon>Mesonia</taxon>
    </lineage>
</organism>
<sequence length="258" mass="29616">MMQKIFFYTLFLCFGFATFGQETDSTLYVKGRVLNAADDLPLEDVNIVNLNEVIGTVTNDKGEFKIKAAINDTLFFSYLGYKSIEVRVTNDWKKFGEVKIKMTEIGIALEEVTVKPLKLTGYLEIDAKNIPIYENNRYSISGLNYGYEAGDSQPGAFTRAMESIFNPVDFLYNVFGKKPKQMRKLRKMKEDDEIRNLLAKKFNRETLAALLQVTRVDIDEILRNCNYSESFIKSANDLQILDAISGCYEEYRVLKKKN</sequence>
<dbReference type="InterPro" id="IPR008969">
    <property type="entry name" value="CarboxyPept-like_regulatory"/>
</dbReference>